<accession>A0ABT3AA00</accession>
<dbReference type="InterPro" id="IPR056823">
    <property type="entry name" value="TEN-like_YD-shell"/>
</dbReference>
<comment type="caution">
    <text evidence="4">The sequence shown here is derived from an EMBL/GenBank/DDBJ whole genome shotgun (WGS) entry which is preliminary data.</text>
</comment>
<protein>
    <submittedName>
        <fullName evidence="4">Ig domain-containing protein</fullName>
    </submittedName>
</protein>
<keyword evidence="1" id="KW-0677">Repeat</keyword>
<dbReference type="InterPro" id="IPR022385">
    <property type="entry name" value="Rhs_assc_core"/>
</dbReference>
<dbReference type="NCBIfam" id="TIGR01643">
    <property type="entry name" value="YD_repeat_2x"/>
    <property type="match status" value="12"/>
</dbReference>
<evidence type="ECO:0000313" key="4">
    <source>
        <dbReference type="EMBL" id="MCV2885510.1"/>
    </source>
</evidence>
<dbReference type="Pfam" id="PF17517">
    <property type="entry name" value="IgGFc_binding"/>
    <property type="match status" value="1"/>
</dbReference>
<dbReference type="InterPro" id="IPR002126">
    <property type="entry name" value="Cadherin-like_dom"/>
</dbReference>
<evidence type="ECO:0000313" key="5">
    <source>
        <dbReference type="Proteomes" id="UP001652504"/>
    </source>
</evidence>
<dbReference type="SUPFAM" id="SSF49313">
    <property type="entry name" value="Cadherin-like"/>
    <property type="match status" value="7"/>
</dbReference>
<keyword evidence="5" id="KW-1185">Reference proteome</keyword>
<reference evidence="4 5" key="1">
    <citation type="submission" date="2022-10" db="EMBL/GenBank/DDBJ databases">
        <title>Aestuariibacter sp. AA17 isolated from Montipora capitata coral fragment.</title>
        <authorList>
            <person name="Emsley S.A."/>
            <person name="Pfannmuller K.M."/>
            <person name="Loughran R.M."/>
            <person name="Shlafstein M."/>
            <person name="Papke E."/>
            <person name="Saw J.H."/>
            <person name="Ushijima B."/>
            <person name="Videau P."/>
        </authorList>
    </citation>
    <scope>NUCLEOTIDE SEQUENCE [LARGE SCALE GENOMIC DNA]</scope>
    <source>
        <strain evidence="4 5">AA17</strain>
    </source>
</reference>
<dbReference type="PROSITE" id="PS50268">
    <property type="entry name" value="CADHERIN_2"/>
    <property type="match status" value="1"/>
</dbReference>
<dbReference type="InterPro" id="IPR050708">
    <property type="entry name" value="T6SS_VgrG/RHS"/>
</dbReference>
<dbReference type="InterPro" id="IPR006644">
    <property type="entry name" value="Cadg"/>
</dbReference>
<feature type="domain" description="Cadherin" evidence="3">
    <location>
        <begin position="407"/>
        <end position="503"/>
    </location>
</feature>
<evidence type="ECO:0000259" key="3">
    <source>
        <dbReference type="PROSITE" id="PS50268"/>
    </source>
</evidence>
<dbReference type="Pfam" id="PF25023">
    <property type="entry name" value="TEN_YD-shell"/>
    <property type="match status" value="4"/>
</dbReference>
<evidence type="ECO:0000256" key="2">
    <source>
        <dbReference type="SAM" id="MobiDB-lite"/>
    </source>
</evidence>
<gene>
    <name evidence="4" type="ORF">OE749_12470</name>
</gene>
<dbReference type="SMART" id="SM00112">
    <property type="entry name" value="CA"/>
    <property type="match status" value="3"/>
</dbReference>
<dbReference type="Gene3D" id="2.60.40.10">
    <property type="entry name" value="Immunoglobulins"/>
    <property type="match status" value="8"/>
</dbReference>
<sequence>MRYALAKGLGLFLTLISLFVYADNVSLVEDATFIRSKGAPSTEHLEFAGHPSSRYVVMQVYNGGLNHSSTRVSAAKIWLNGKRILSERDFNKQVTLIERRVSLRDVNQLAVQLKGTPGGTLVINIRGEIDNRLPVISSKPVMQAQEDNEYGYQVLATDADALNTLSYALNKAPQGMTINGASGLITWLPRQQDVGAVEVSISVSDPEEGAVTQSFQLTVRNQNDSPNITSAPLTHATEGRVYQYQVVAEDEDIEDTLRYSLQSAPNSMQIDAATGLITWLPEDSDVGERSVVVTVMDAEGAYDSQAYTVNVSNINDAPYFTSLPITHINEDAAYDYTVTYRDKDIGDEVTLSLINGPATMMLAPTTNSLTWFPVQKDVGMHKVVLRVEDIAGAYEEQWFTLTVANVNDAPEIVTIEPQQIEATQTLSLHIEATDEDGDSLTYKLINAPQGAVIEDNTGKFSWTPEVSQQGHYQITIAVSDEQTTTTTTFDVEVIEPPFSAPVFIDDPNLVTVTGKPFVYQVQLEQFENVTFQLDKQPDGVSINAATGEISWDAPSEGVYSFDVKASISESIFTSQSYQLSVLNAEPSHEGSDFWLAFGTNHLSSHSGNLFLYVSSQHHAQGVIDVPLQGLSFPFNVEAGQTKRIDIPPEVYAKNSLKRSQDVGIHVTTDRNVVLYALNQKPDSMDGFLVYPTDSLGSRHRLMTYDGGQVYFVATEDDTQVSLTYQETVKLVADGSMGNTTIQKKGDMLTVDLNAGEVYSLEANQMSGGTLTGSLVESNKPIAVFSGNECVFVPTGIQACDHLIEQMPPTKYWGLTYYSSPFAKRFGGDTFRIIADTDKTEISINGEHIITLDAGEYVEDTLTENAAFSANHPFLVAQYSKGLETDYDQNQAFGDPFMVVLTPKEQLVSQYQFATTDQNIDFNFVNIIIESRLLPSLRLNGAEVDATLFTDVHSTGHVAASLLVDEGAHKVTADGPFSAYIYGYGDADSYGYQGGIRLPRFSNSLELAVITDTSDAYIGEQVCIDISVKRDALPLIGARIDIDTPNAATKRSYYVTDSNGKSNHCYYGLFPQKEIIEVSVGETTTALTIDWQAGSSSENRPPQIVSIPKTSVQVGNSYQYDVFAVDLNAEDTLTYELLNGPDGMQLVGSQVVWSPLATDVGKHDVLVGVVDASGLSGTQAFTLNAFVGNRAPELVSDITQLKAYVGVFYNQRIAVNDPDGDTVYCDITGTLYQRVANPGTCASGALSFLPKESDIGIHQVTIRLFDRTGAVSEYSYELEVVLNRAPELIAYPQAYAKVGDSYQSEIKVSDPDGDNLVYSITRVFNPGTNSLASPANLTIDAETGVVSFTPSNERLGTYEITVRASDNITSRLFTFPVTVSAQEQPFTAGISPQSHFVAPSQPITLSASVSGAASNVTFELTVNGEQVGLDENGTVVFEDTAVVGLYDLSLVATDKSGNIATATGYFAVSDGSDTVEPVAKMHAPEDTSTVTKLRDIVITATDNQQLAEWRLYSQSVSSKNNPVLIASGRTPVESQSVYEFDPSMFTNGMYRIQLDVFDTAGNRTTDVANVLVDGNLKVGNFTYSVNEFTVPLAGLPISITRTYDSRNKGEFGDFGYGWNLDYNLVKTEKSRQLGKAWQLNEFTSGPLGALRTYCVQSQGDILIAVTLPNDDVERFKVKASPECNEAVPILDVALTFEPIGDTQSTLALKNSRQVRLVNNHLEDLGTSLTYDENAFVLTSREGFQYDFVAGGSVSQIVDPNGNTLTFDSTGITHSSGKKITFNRSSDGRINSIFTPENKRYTYSYSFDKNLIRALKPVRSEFEEYTYNFRHGLVDIIDSLGRTRVKNIYGSDGRLIAQEDTDGNRTEFDHDISGQQSVITDRNGNITSYYYDDRGNVTTLVNALNERTHYTYDARDNQLTETNSLGHTITRTFNAQNDLLTVKDEEGNETRYTYNERGQELSITDANGNVFNNTYDAIGNLLRVEDPNGNLAGNSINHAGLVTLTQNGLGHQTKFSYDEQGNKTRQDNPDGSATTYTYNGDNQLTTKILFRTTADASISEDAIQYRYDNVGRLTSEQDGEGLLQSVSYDAMGNKRSEYDGLVSLSHEYDVYHRLLKTHYSDESFEQFTYDPEGNRLSETDRNGNVTTHTYDKLNRVVKTTYDDGSFITMRYDEAGYLASETDENGSTTTFTYDKAGQRITTTNALGQEWHYAYDGNGNVITEIDPLGRTTSYTYDKLDRRISTTFEDATSLSDGFDALGRNISKTDQNARTIHYTYDEIGRLTLVKDGLNQETRYHYDEAGNKIAQIDAQGRKTQWEYDSRGRVTARILPMGQRETFEYDRADNVIKHVNFNGQTINYSYERSASRVMSVSGPDIRETFRYDANGNRTYAKNHSGEYHYKYDNRDQLIEEVQPNGATIAYGYDAAGNKTNMTTTYVNGDVRSETYSYDALNRLISVTDNAQQTTTFAYDAVGNQTHIYYANGLTSVTAYDALNRPTSVTTIDADENVLTSYTYTLDNTGRRTSIVEHTGRQSTFTYDDVYRLTAETITDAFNGDYNATYTYDNVGNRTSSLINGVSTTYTYDDNDRLLSEGDNRYTYDAQGNLTEQTDGAITKTYTYNTNQRLMQFSDSIRTVEFEYNVDAIRVAKSIDGVNTDYIVDSNQAYQQVIAEQDASNSILKEYLYGNDLISQNESDAYTYFHYDSLGTTRTLSDSQAQITDAYTYEAFGTLLNQTGSTDNDYLFTGEQYDSELDNYYLRARYYDQNVGRFTQMDTWMGVDDEPITLNKYIYAYSDGVNFIDPTGMFGLGDIMAARTTQNILRNIQTVGRAIPGHSGAVTGRKLIWNGGCFIVEELAESYISRAIGLYVFDDTKINKPYVGQSRANVVTRIRAHFRKSRTDIANLTHILPVEIAPSVADKLDDVLDALEQSFIDDLDGPGGKSSGKNSRGKSANKRNQFNTEKRKDLAKLMKKFKICPTG</sequence>
<dbReference type="PANTHER" id="PTHR32305:SF15">
    <property type="entry name" value="PROTEIN RHSA-RELATED"/>
    <property type="match status" value="1"/>
</dbReference>
<dbReference type="SMART" id="SM00736">
    <property type="entry name" value="CADG"/>
    <property type="match status" value="4"/>
</dbReference>
<dbReference type="InterPro" id="IPR031325">
    <property type="entry name" value="RHS_repeat"/>
</dbReference>
<dbReference type="SMART" id="SM00089">
    <property type="entry name" value="PKD"/>
    <property type="match status" value="3"/>
</dbReference>
<feature type="region of interest" description="Disordered" evidence="2">
    <location>
        <begin position="2930"/>
        <end position="2959"/>
    </location>
</feature>
<dbReference type="Proteomes" id="UP001652504">
    <property type="component" value="Unassembled WGS sequence"/>
</dbReference>
<dbReference type="PANTHER" id="PTHR32305">
    <property type="match status" value="1"/>
</dbReference>
<dbReference type="NCBIfam" id="TIGR03696">
    <property type="entry name" value="Rhs_assc_core"/>
    <property type="match status" value="1"/>
</dbReference>
<dbReference type="InterPro" id="IPR015919">
    <property type="entry name" value="Cadherin-like_sf"/>
</dbReference>
<dbReference type="EMBL" id="JAOWKX010000006">
    <property type="protein sequence ID" value="MCV2885510.1"/>
    <property type="molecule type" value="Genomic_DNA"/>
</dbReference>
<dbReference type="Gene3D" id="2.180.10.10">
    <property type="entry name" value="RHS repeat-associated core"/>
    <property type="match status" value="3"/>
</dbReference>
<dbReference type="Pfam" id="PF05345">
    <property type="entry name" value="He_PIG"/>
    <property type="match status" value="6"/>
</dbReference>
<name>A0ABT3AA00_9ALTE</name>
<dbReference type="InterPro" id="IPR006530">
    <property type="entry name" value="YD"/>
</dbReference>
<dbReference type="InterPro" id="IPR022409">
    <property type="entry name" value="PKD/Chitinase_dom"/>
</dbReference>
<dbReference type="InterPro" id="IPR045351">
    <property type="entry name" value="DUF6531"/>
</dbReference>
<dbReference type="InterPro" id="IPR013783">
    <property type="entry name" value="Ig-like_fold"/>
</dbReference>
<evidence type="ECO:0000256" key="1">
    <source>
        <dbReference type="ARBA" id="ARBA00022737"/>
    </source>
</evidence>
<dbReference type="RefSeq" id="WP_263712797.1">
    <property type="nucleotide sequence ID" value="NZ_JAOWKX010000006.1"/>
</dbReference>
<dbReference type="InterPro" id="IPR035234">
    <property type="entry name" value="IgGFc-bd_N"/>
</dbReference>
<dbReference type="CDD" id="cd00719">
    <property type="entry name" value="GIY-YIG_SF"/>
    <property type="match status" value="1"/>
</dbReference>
<dbReference type="Pfam" id="PF05593">
    <property type="entry name" value="RHS_repeat"/>
    <property type="match status" value="1"/>
</dbReference>
<organism evidence="4 5">
    <name type="scientific">Fluctibacter corallii</name>
    <dbReference type="NCBI Taxonomy" id="2984329"/>
    <lineage>
        <taxon>Bacteria</taxon>
        <taxon>Pseudomonadati</taxon>
        <taxon>Pseudomonadota</taxon>
        <taxon>Gammaproteobacteria</taxon>
        <taxon>Alteromonadales</taxon>
        <taxon>Alteromonadaceae</taxon>
        <taxon>Fluctibacter</taxon>
    </lineage>
</organism>
<proteinExistence type="predicted"/>
<dbReference type="Pfam" id="PF20148">
    <property type="entry name" value="DUF6531"/>
    <property type="match status" value="1"/>
</dbReference>